<keyword evidence="1" id="KW-0732">Signal</keyword>
<organism evidence="2 3">
    <name type="scientific">Asticcacaulis aquaticus</name>
    <dbReference type="NCBI Taxonomy" id="2984212"/>
    <lineage>
        <taxon>Bacteria</taxon>
        <taxon>Pseudomonadati</taxon>
        <taxon>Pseudomonadota</taxon>
        <taxon>Alphaproteobacteria</taxon>
        <taxon>Caulobacterales</taxon>
        <taxon>Caulobacteraceae</taxon>
        <taxon>Asticcacaulis</taxon>
    </lineage>
</organism>
<comment type="caution">
    <text evidence="2">The sequence shown here is derived from an EMBL/GenBank/DDBJ whole genome shotgun (WGS) entry which is preliminary data.</text>
</comment>
<evidence type="ECO:0000313" key="3">
    <source>
        <dbReference type="Proteomes" id="UP001214854"/>
    </source>
</evidence>
<dbReference type="Gene3D" id="2.40.160.10">
    <property type="entry name" value="Porin"/>
    <property type="match status" value="1"/>
</dbReference>
<sequence length="408" mass="44656">MQKHLLLTSCLLGAGCLLPGIAAAADVSNPPAPWGQVKLDLRLRSENVDQKGLAETAHANTLRTRLTYLSPAAKGFSGVFEIENVSVLGSARFNDTLNGKTQYPTVPDPSDTLINRAFIQYVLPSKQKITLGRQTFVIDNQRFVGTGGWRQNDQTLDGLSFEGPLSKNLSFKVAHIYQVNRTLGTRAPAGTWDDTNISLANLVWSVSPTIKATGYYYHLDIPDALAQSSVTAGVRIEARHKVSENTFVLVVDAARQKSLDGAPRAYDLPYFSVEPAITRGPWTVKYLRESVGSDGRSAVQFGLGSNHLFNGWADKFLTTPVNGLVDKAVTLQYAPVPAAKGIPSIRATLSYHSYEAYKGHTGYGTEWNALLEKDINPHLTLGIKFADYSADTFATDTRKIMPYVQVKY</sequence>
<feature type="signal peptide" evidence="1">
    <location>
        <begin position="1"/>
        <end position="24"/>
    </location>
</feature>
<keyword evidence="3" id="KW-1185">Reference proteome</keyword>
<evidence type="ECO:0008006" key="4">
    <source>
        <dbReference type="Google" id="ProtNLM"/>
    </source>
</evidence>
<proteinExistence type="predicted"/>
<reference evidence="2 3" key="1">
    <citation type="submission" date="2023-01" db="EMBL/GenBank/DDBJ databases">
        <title>Novel species of the genus Asticcacaulis isolated from rivers.</title>
        <authorList>
            <person name="Lu H."/>
        </authorList>
    </citation>
    <scope>NUCLEOTIDE SEQUENCE [LARGE SCALE GENOMIC DNA]</scope>
    <source>
        <strain evidence="2 3">BYS171W</strain>
    </source>
</reference>
<feature type="chain" id="PRO_5047137501" description="Alginate export domain-containing protein" evidence="1">
    <location>
        <begin position="25"/>
        <end position="408"/>
    </location>
</feature>
<protein>
    <recommendedName>
        <fullName evidence="4">Alginate export domain-containing protein</fullName>
    </recommendedName>
</protein>
<dbReference type="PROSITE" id="PS51257">
    <property type="entry name" value="PROKAR_LIPOPROTEIN"/>
    <property type="match status" value="1"/>
</dbReference>
<gene>
    <name evidence="2" type="ORF">PQU92_14280</name>
</gene>
<dbReference type="RefSeq" id="WP_272748924.1">
    <property type="nucleotide sequence ID" value="NZ_JAQQKX010000012.1"/>
</dbReference>
<dbReference type="InterPro" id="IPR023614">
    <property type="entry name" value="Porin_dom_sf"/>
</dbReference>
<evidence type="ECO:0000256" key="1">
    <source>
        <dbReference type="SAM" id="SignalP"/>
    </source>
</evidence>
<accession>A0ABT5HWK4</accession>
<dbReference type="Proteomes" id="UP001214854">
    <property type="component" value="Unassembled WGS sequence"/>
</dbReference>
<evidence type="ECO:0000313" key="2">
    <source>
        <dbReference type="EMBL" id="MDC7684450.1"/>
    </source>
</evidence>
<dbReference type="EMBL" id="JAQQKX010000012">
    <property type="protein sequence ID" value="MDC7684450.1"/>
    <property type="molecule type" value="Genomic_DNA"/>
</dbReference>
<name>A0ABT5HWK4_9CAUL</name>